<proteinExistence type="predicted"/>
<accession>B8GC01</accession>
<protein>
    <recommendedName>
        <fullName evidence="3">Aminoglycoside phosphotransferase domain-containing protein</fullName>
    </recommendedName>
</protein>
<reference evidence="1" key="1">
    <citation type="submission" date="2008-12" db="EMBL/GenBank/DDBJ databases">
        <title>Complete sequence of Chloroflexus aggregans DSM 9485.</title>
        <authorList>
            <consortium name="US DOE Joint Genome Institute"/>
            <person name="Lucas S."/>
            <person name="Copeland A."/>
            <person name="Lapidus A."/>
            <person name="Glavina del Rio T."/>
            <person name="Dalin E."/>
            <person name="Tice H."/>
            <person name="Pitluck S."/>
            <person name="Foster B."/>
            <person name="Larimer F."/>
            <person name="Land M."/>
            <person name="Hauser L."/>
            <person name="Kyrpides N."/>
            <person name="Mikhailova N."/>
            <person name="Bryant D."/>
            <person name="Richardson P."/>
        </authorList>
    </citation>
    <scope>NUCLEOTIDE SEQUENCE</scope>
    <source>
        <strain evidence="1">DSM 9485</strain>
    </source>
</reference>
<dbReference type="AlphaFoldDB" id="B8GC01"/>
<dbReference type="HOGENOM" id="CLU_1174721_0_0_0"/>
<evidence type="ECO:0000313" key="2">
    <source>
        <dbReference type="Proteomes" id="UP000002508"/>
    </source>
</evidence>
<evidence type="ECO:0008006" key="3">
    <source>
        <dbReference type="Google" id="ProtNLM"/>
    </source>
</evidence>
<dbReference type="eggNOG" id="ENOG5033ZY4">
    <property type="taxonomic scope" value="Bacteria"/>
</dbReference>
<dbReference type="RefSeq" id="WP_012615341.1">
    <property type="nucleotide sequence ID" value="NC_011831.1"/>
</dbReference>
<name>B8GC01_CHLAD</name>
<dbReference type="OrthoDB" id="152507at2"/>
<evidence type="ECO:0000313" key="1">
    <source>
        <dbReference type="EMBL" id="ACL22975.1"/>
    </source>
</evidence>
<keyword evidence="2" id="KW-1185">Reference proteome</keyword>
<sequence length="235" mass="27719">MTEQHYNDVFAPIDIDHVMERVAGGNETEVYRSDDRRFVVKLKGELASRDTVAILADARRMQQVARRFAACLGSRHTIPTYFLLSCDSEGFVHALAIQPYLANARVLAGIDWQSVDAVRRRQIGRDLRHMIARAVGCLFRTGHLPDLYGRVSTSTTERKRRKQWHYLPERIWSFLVKRTILQSQNLMLTDEQPPRLILIDYDEVRRNWLYRLIYFLARLVLFGRDLFVIWWKLER</sequence>
<dbReference type="KEGG" id="cag:Cagg_0022"/>
<dbReference type="Proteomes" id="UP000002508">
    <property type="component" value="Chromosome"/>
</dbReference>
<organism evidence="1 2">
    <name type="scientific">Chloroflexus aggregans (strain MD-66 / DSM 9485)</name>
    <dbReference type="NCBI Taxonomy" id="326427"/>
    <lineage>
        <taxon>Bacteria</taxon>
        <taxon>Bacillati</taxon>
        <taxon>Chloroflexota</taxon>
        <taxon>Chloroflexia</taxon>
        <taxon>Chloroflexales</taxon>
        <taxon>Chloroflexineae</taxon>
        <taxon>Chloroflexaceae</taxon>
        <taxon>Chloroflexus</taxon>
    </lineage>
</organism>
<gene>
    <name evidence="1" type="ordered locus">Cagg_0022</name>
</gene>
<dbReference type="EMBL" id="CP001337">
    <property type="protein sequence ID" value="ACL22975.1"/>
    <property type="molecule type" value="Genomic_DNA"/>
</dbReference>